<dbReference type="AlphaFoldDB" id="A0A4C1Z1W6"/>
<dbReference type="Proteomes" id="UP000299102">
    <property type="component" value="Unassembled WGS sequence"/>
</dbReference>
<organism evidence="1 2">
    <name type="scientific">Eumeta variegata</name>
    <name type="common">Bagworm moth</name>
    <name type="synonym">Eumeta japonica</name>
    <dbReference type="NCBI Taxonomy" id="151549"/>
    <lineage>
        <taxon>Eukaryota</taxon>
        <taxon>Metazoa</taxon>
        <taxon>Ecdysozoa</taxon>
        <taxon>Arthropoda</taxon>
        <taxon>Hexapoda</taxon>
        <taxon>Insecta</taxon>
        <taxon>Pterygota</taxon>
        <taxon>Neoptera</taxon>
        <taxon>Endopterygota</taxon>
        <taxon>Lepidoptera</taxon>
        <taxon>Glossata</taxon>
        <taxon>Ditrysia</taxon>
        <taxon>Tineoidea</taxon>
        <taxon>Psychidae</taxon>
        <taxon>Oiketicinae</taxon>
        <taxon>Eumeta</taxon>
    </lineage>
</organism>
<sequence>MKTGVNSQSSVGANQIQHFSALVERHIEIYDEPVVVCVHGKIFASNIRGEDASEVKVGWPLRAPSIVSPRSRRLCPLRR</sequence>
<reference evidence="1 2" key="1">
    <citation type="journal article" date="2019" name="Commun. Biol.">
        <title>The bagworm genome reveals a unique fibroin gene that provides high tensile strength.</title>
        <authorList>
            <person name="Kono N."/>
            <person name="Nakamura H."/>
            <person name="Ohtoshi R."/>
            <person name="Tomita M."/>
            <person name="Numata K."/>
            <person name="Arakawa K."/>
        </authorList>
    </citation>
    <scope>NUCLEOTIDE SEQUENCE [LARGE SCALE GENOMIC DNA]</scope>
</reference>
<keyword evidence="2" id="KW-1185">Reference proteome</keyword>
<name>A0A4C1Z1W6_EUMVA</name>
<accession>A0A4C1Z1W6</accession>
<dbReference type="EMBL" id="BGZK01001469">
    <property type="protein sequence ID" value="GBP80585.1"/>
    <property type="molecule type" value="Genomic_DNA"/>
</dbReference>
<evidence type="ECO:0000313" key="2">
    <source>
        <dbReference type="Proteomes" id="UP000299102"/>
    </source>
</evidence>
<proteinExistence type="predicted"/>
<protein>
    <submittedName>
        <fullName evidence="1">Uncharacterized protein</fullName>
    </submittedName>
</protein>
<evidence type="ECO:0000313" key="1">
    <source>
        <dbReference type="EMBL" id="GBP80585.1"/>
    </source>
</evidence>
<gene>
    <name evidence="1" type="ORF">EVAR_66136_1</name>
</gene>
<comment type="caution">
    <text evidence="1">The sequence shown here is derived from an EMBL/GenBank/DDBJ whole genome shotgun (WGS) entry which is preliminary data.</text>
</comment>